<dbReference type="KEGG" id="vg:29056476"/>
<evidence type="ECO:0000313" key="3">
    <source>
        <dbReference type="EMBL" id="AON97322.1"/>
    </source>
</evidence>
<feature type="domain" description="DUF7257" evidence="2">
    <location>
        <begin position="235"/>
        <end position="431"/>
    </location>
</feature>
<dbReference type="Gene3D" id="2.60.120.560">
    <property type="entry name" value="Exo-inulinase, domain 1"/>
    <property type="match status" value="1"/>
</dbReference>
<dbReference type="Proteomes" id="UP000203073">
    <property type="component" value="Segment"/>
</dbReference>
<dbReference type="OrthoDB" id="1809at10239"/>
<dbReference type="Pfam" id="PF23918">
    <property type="entry name" value="DUF7257"/>
    <property type="match status" value="1"/>
</dbReference>
<dbReference type="InterPro" id="IPR055681">
    <property type="entry name" value="DUF7257"/>
</dbReference>
<accession>A0A1C9EHU4</accession>
<reference evidence="4" key="1">
    <citation type="submission" date="2016-07" db="EMBL/GenBank/DDBJ databases">
        <authorList>
            <person name="Florea S."/>
            <person name="Webb J.S."/>
            <person name="Jaromczyk J."/>
            <person name="Schardl C.L."/>
        </authorList>
    </citation>
    <scope>NUCLEOTIDE SEQUENCE [LARGE SCALE GENOMIC DNA]</scope>
</reference>
<dbReference type="GeneID" id="29056476"/>
<gene>
    <name evidence="3" type="primary">29</name>
    <name evidence="3" type="ORF">SEA_HEDWIG_29</name>
</gene>
<feature type="region of interest" description="Disordered" evidence="1">
    <location>
        <begin position="1"/>
        <end position="33"/>
    </location>
</feature>
<dbReference type="EMBL" id="KX557279">
    <property type="protein sequence ID" value="AON97322.1"/>
    <property type="molecule type" value="Genomic_DNA"/>
</dbReference>
<evidence type="ECO:0000313" key="4">
    <source>
        <dbReference type="Proteomes" id="UP000203073"/>
    </source>
</evidence>
<evidence type="ECO:0000256" key="1">
    <source>
        <dbReference type="SAM" id="MobiDB-lite"/>
    </source>
</evidence>
<proteinExistence type="predicted"/>
<dbReference type="RefSeq" id="YP_009289838.1">
    <property type="nucleotide sequence ID" value="NC_031099.1"/>
</dbReference>
<organism evidence="3 4">
    <name type="scientific">Gordonia phage Hedwig</name>
    <dbReference type="NCBI Taxonomy" id="1887648"/>
    <lineage>
        <taxon>Viruses</taxon>
        <taxon>Duplodnaviria</taxon>
        <taxon>Heunggongvirae</taxon>
        <taxon>Uroviricota</taxon>
        <taxon>Caudoviricetes</taxon>
        <taxon>Hedwigvirus</taxon>
        <taxon>Hedwigvirus hedwig</taxon>
    </lineage>
</organism>
<name>A0A1C9EHU4_9CAUD</name>
<evidence type="ECO:0000259" key="2">
    <source>
        <dbReference type="Pfam" id="PF23918"/>
    </source>
</evidence>
<keyword evidence="4" id="KW-1185">Reference proteome</keyword>
<protein>
    <submittedName>
        <fullName evidence="3">Minor tail protein</fullName>
    </submittedName>
</protein>
<sequence>MSHPAPGWSGPKYTPAANVASPDGGPQGMSDLANNWDKATFEEWLAQQWQETFGKTGIAMGGLRELVHAIISVFQGDVEPLEELIEEAVRGIPLIGDIIADLWDAIRGEYEGDDGILLAIQGLFSPIRRVVQIFTGRPGGLGANASEVDDFWGDMQRTLKGEDTVGEWFEDVSIAVASGVNDLAENIRNAVQGGVAAGTGAIAGAFEAVSNLFGIADNAEKIAMAAQQQLQDITNETNTPGWSGYSWSTIFSGADGTPLPSTDWATTRIAIVGDDGHAGIINNSTDGDHFCTVRDIHKFATDSQSASIVVGKKWSFSEDRWTAIRLRCDSENPAQGAACWVRPGNIRIGRFSGGTNTIWYTVGQTIKPGDIVRFRCHGDNYYVLVNGKVVVSWTDTGASVSKGAGFRHAGFTQEYLNGLFADQASFQIASWAMADWLPAGGTVTTPAWRLRRGAGSAVALTVGHGAQAQMPASFYTVNDLASGVTVTDLGSGQVTITETGWYEIKATSVSQDSTDDGNSSTSGTNARSAAHVANAFRASMWVLFVDGIAVEGPLGPGVATTLYLAAGQVVRPGVSASVPLTPAGATHRPIEFSGTSSQIVMIQGRSNITHVTGAPSASFTGRKVA</sequence>